<dbReference type="AlphaFoldDB" id="A0A4Q9H572"/>
<evidence type="ECO:0000313" key="3">
    <source>
        <dbReference type="Proteomes" id="UP000292120"/>
    </source>
</evidence>
<dbReference type="Proteomes" id="UP000292120">
    <property type="component" value="Unassembled WGS sequence"/>
</dbReference>
<feature type="chain" id="PRO_5020309102" evidence="1">
    <location>
        <begin position="37"/>
        <end position="163"/>
    </location>
</feature>
<reference evidence="2 3" key="1">
    <citation type="submission" date="2019-02" db="EMBL/GenBank/DDBJ databases">
        <title>Aquabacterium sp. strain KMB7.</title>
        <authorList>
            <person name="Chen W.-M."/>
        </authorList>
    </citation>
    <scope>NUCLEOTIDE SEQUENCE [LARGE SCALE GENOMIC DNA]</scope>
    <source>
        <strain evidence="2 3">KMB7</strain>
    </source>
</reference>
<keyword evidence="1" id="KW-0732">Signal</keyword>
<gene>
    <name evidence="2" type="ORF">EYS42_06945</name>
</gene>
<name>A0A4Q9H572_9BURK</name>
<comment type="caution">
    <text evidence="2">The sequence shown here is derived from an EMBL/GenBank/DDBJ whole genome shotgun (WGS) entry which is preliminary data.</text>
</comment>
<proteinExistence type="predicted"/>
<feature type="signal peptide" evidence="1">
    <location>
        <begin position="1"/>
        <end position="36"/>
    </location>
</feature>
<dbReference type="EMBL" id="SIXI01000002">
    <property type="protein sequence ID" value="TBO32894.1"/>
    <property type="molecule type" value="Genomic_DNA"/>
</dbReference>
<sequence length="163" mass="17497">MHPTTPNTSKTRVISISLGLLLGMCAGTLAPSMAHAAKPRPAKTAEQLPSASAEQLAAVERVLTGRYGCEFGKSIEVARHAVHAGYVTLKLAKDTWTMKPVVSSTGAVRLEDVKGRTLLLQILTKSMLMDTKSGRRMVDACVHDTQRAAEEHLRANPQPSALN</sequence>
<accession>A0A4Q9H572</accession>
<protein>
    <submittedName>
        <fullName evidence="2">Uncharacterized protein</fullName>
    </submittedName>
</protein>
<evidence type="ECO:0000313" key="2">
    <source>
        <dbReference type="EMBL" id="TBO32894.1"/>
    </source>
</evidence>
<dbReference type="OrthoDB" id="5297272at2"/>
<organism evidence="2 3">
    <name type="scientific">Aquabacterium lacunae</name>
    <dbReference type="NCBI Taxonomy" id="2528630"/>
    <lineage>
        <taxon>Bacteria</taxon>
        <taxon>Pseudomonadati</taxon>
        <taxon>Pseudomonadota</taxon>
        <taxon>Betaproteobacteria</taxon>
        <taxon>Burkholderiales</taxon>
        <taxon>Aquabacterium</taxon>
    </lineage>
</organism>
<dbReference type="RefSeq" id="WP_130967106.1">
    <property type="nucleotide sequence ID" value="NZ_SIXI01000002.1"/>
</dbReference>
<evidence type="ECO:0000256" key="1">
    <source>
        <dbReference type="SAM" id="SignalP"/>
    </source>
</evidence>
<keyword evidence="3" id="KW-1185">Reference proteome</keyword>